<protein>
    <submittedName>
        <fullName evidence="2">NADH:ubiquinone oxidoreductase, MNLL subunit</fullName>
    </submittedName>
</protein>
<keyword evidence="2" id="KW-0830">Ubiquinone</keyword>
<keyword evidence="1" id="KW-0812">Transmembrane</keyword>
<gene>
    <name evidence="2" type="ORF">CINCED_3A019771</name>
</gene>
<keyword evidence="3" id="KW-1185">Reference proteome</keyword>
<accession>A0A5E4NQV1</accession>
<dbReference type="OrthoDB" id="9923602at2759"/>
<name>A0A5E4NQV1_9HEMI</name>
<dbReference type="AlphaFoldDB" id="A0A5E4NQV1"/>
<feature type="transmembrane region" description="Helical" evidence="1">
    <location>
        <begin position="12"/>
        <end position="31"/>
    </location>
</feature>
<keyword evidence="1" id="KW-1133">Transmembrane helix</keyword>
<dbReference type="Pfam" id="PF08040">
    <property type="entry name" value="NADH_oxidored"/>
    <property type="match status" value="1"/>
</dbReference>
<dbReference type="Proteomes" id="UP000325440">
    <property type="component" value="Unassembled WGS sequence"/>
</dbReference>
<reference evidence="2 3" key="1">
    <citation type="submission" date="2019-08" db="EMBL/GenBank/DDBJ databases">
        <authorList>
            <person name="Alioto T."/>
            <person name="Alioto T."/>
            <person name="Gomez Garrido J."/>
        </authorList>
    </citation>
    <scope>NUCLEOTIDE SEQUENCE [LARGE SCALE GENOMIC DNA]</scope>
</reference>
<dbReference type="InterPro" id="IPR012575">
    <property type="entry name" value="NDUB1"/>
</dbReference>
<evidence type="ECO:0000313" key="2">
    <source>
        <dbReference type="EMBL" id="VVC43910.1"/>
    </source>
</evidence>
<evidence type="ECO:0000313" key="3">
    <source>
        <dbReference type="Proteomes" id="UP000325440"/>
    </source>
</evidence>
<keyword evidence="1" id="KW-0472">Membrane</keyword>
<sequence>MAAKHALFGLTWDYFIVAIPITIGGLFGKFLDDKETERMTLFRDKSALYGGMVKEGEKPSWP</sequence>
<proteinExistence type="predicted"/>
<organism evidence="2 3">
    <name type="scientific">Cinara cedri</name>
    <dbReference type="NCBI Taxonomy" id="506608"/>
    <lineage>
        <taxon>Eukaryota</taxon>
        <taxon>Metazoa</taxon>
        <taxon>Ecdysozoa</taxon>
        <taxon>Arthropoda</taxon>
        <taxon>Hexapoda</taxon>
        <taxon>Insecta</taxon>
        <taxon>Pterygota</taxon>
        <taxon>Neoptera</taxon>
        <taxon>Paraneoptera</taxon>
        <taxon>Hemiptera</taxon>
        <taxon>Sternorrhyncha</taxon>
        <taxon>Aphidomorpha</taxon>
        <taxon>Aphidoidea</taxon>
        <taxon>Aphididae</taxon>
        <taxon>Lachninae</taxon>
        <taxon>Cinara</taxon>
    </lineage>
</organism>
<dbReference type="EMBL" id="CABPRJ010002373">
    <property type="protein sequence ID" value="VVC43910.1"/>
    <property type="molecule type" value="Genomic_DNA"/>
</dbReference>
<dbReference type="GO" id="GO:0005739">
    <property type="term" value="C:mitochondrion"/>
    <property type="evidence" value="ECO:0007669"/>
    <property type="project" value="InterPro"/>
</dbReference>
<evidence type="ECO:0000256" key="1">
    <source>
        <dbReference type="SAM" id="Phobius"/>
    </source>
</evidence>